<feature type="transmembrane region" description="Helical" evidence="8">
    <location>
        <begin position="800"/>
        <end position="823"/>
    </location>
</feature>
<keyword evidence="6 8" id="KW-0472">Membrane</keyword>
<keyword evidence="5 8" id="KW-1133">Transmembrane helix</keyword>
<evidence type="ECO:0000256" key="1">
    <source>
        <dbReference type="ARBA" id="ARBA00004141"/>
    </source>
</evidence>
<sequence>MDKQLDPVKDKLDECGATTEEHIGINSSLEPYGPSGFRGLFSSPYVAACAAFSAIGGLLFGYDQGVISVTLVMDHFLDRFPEVSDDAPGAGFKKGLMTAMITLGAFIGAINQGWISDWISRKRSLMVAVVVFTIGSTLQTAAINYAMLVVGRFIGGIGIGQLSMVVPLYIAEISPPEIRGALLVFEELSIVIGIVVAFWITYGTKGIPSHWSWQLPFLLQILPGLLLGFGAIFLPYSPRWLASKDLEAEALSSLAKLRALPESDLRVRREWMDIIAEARFQASVLRERHPDLTQRTDVVGKMRLEFVSWGDCFKSGCRRRTLVGAGLMFFQQFTGINALIYYSPTLFGTMGLDFDMQLIMSGVLNVTQLIGVLSSLWTMDRFGRRGILLWGSFLMFVPHLIIAVLVGKFSNDWPSHSAEGWTSVAFLLFYMLAFGASWGPVPWAMPAEVFPSSLRAKGVAISTCSNWINNFIIGLITPPLVRETGFGAYVFFAVFCLLSFAWVWFSVPETNGKSLEEMDSVFKDRTGVADIAKKDRILAEVYNERQLHEVVLISMTSKGAASHHESGVDETPLEDLARHPSHAYPTALDSPIWLPRRSTSSGGVGARIHRGLASEKEMTLLSCCRHFPKAIMWSFLLFLTVVMEAYDKSLISGFLAFPSFRRRYGEPRLPLTGSAGEQDYEISPLWQMGLQNAAVGCEIIGLLAHGYISYVIGYRKMMIVALLWMCFAVFPAFFAHNIALLLASQALCGKTTPTHQLHALCIHDYLKLTGPSQGLSWGVIQTLAATYAAEVVPSVIRAAILSNVNMCWLIGQLMGTGILRALLKNTSDWSYRLPFALQWAWAVPLLFLIYFAPESPCKTLLVEMYCCPSTYLLTPGWLIRHERLAEARHSLQRLTSNKHIDIEDTIAIMQHVDSTEKKLGYGGSSFLDLFRGCNRRRTEVCCMTWSCQALCGATLTGYAPYFLEQAGFESSKSFTLATGMYGLGILGGMISWILLSTIGRRKLYLAGLVAALLILTTGGILSIVLADHSSLNWALGSLIILMTFTYNMSIGPACYVIVAEIPSTRLRIKTIALARIVYNIFTIINNFIAPQLLNPAAWDLGGKSCLVYAATSFLCLIWCYFRLPETKKLSYLELDILFDKGAPTAKFKELQDRLANSAYISVSKAERVRNAWHGWLAYS</sequence>
<feature type="transmembrane region" description="Helical" evidence="8">
    <location>
        <begin position="940"/>
        <end position="962"/>
    </location>
</feature>
<reference evidence="10" key="1">
    <citation type="submission" date="2019-05" db="EMBL/GenBank/DDBJ databases">
        <authorList>
            <person name="Piombo E."/>
        </authorList>
    </citation>
    <scope>NUCLEOTIDE SEQUENCE</scope>
    <source>
        <strain evidence="10">C2S</strain>
    </source>
</reference>
<feature type="transmembrane region" description="Helical" evidence="8">
    <location>
        <begin position="835"/>
        <end position="853"/>
    </location>
</feature>
<dbReference type="PROSITE" id="PS00217">
    <property type="entry name" value="SUGAR_TRANSPORT_2"/>
    <property type="match status" value="1"/>
</dbReference>
<accession>A0A9Q9RCH1</accession>
<dbReference type="InterPro" id="IPR005829">
    <property type="entry name" value="Sugar_transporter_CS"/>
</dbReference>
<feature type="transmembrane region" description="Helical" evidence="8">
    <location>
        <begin position="322"/>
        <end position="344"/>
    </location>
</feature>
<dbReference type="PROSITE" id="PS00216">
    <property type="entry name" value="SUGAR_TRANSPORT_1"/>
    <property type="match status" value="1"/>
</dbReference>
<dbReference type="Gene3D" id="1.20.1250.20">
    <property type="entry name" value="MFS general substrate transporter like domains"/>
    <property type="match status" value="2"/>
</dbReference>
<feature type="domain" description="Major facilitator superfamily (MFS) profile" evidence="9">
    <location>
        <begin position="633"/>
        <end position="1127"/>
    </location>
</feature>
<evidence type="ECO:0000259" key="9">
    <source>
        <dbReference type="PROSITE" id="PS50850"/>
    </source>
</evidence>
<evidence type="ECO:0000256" key="7">
    <source>
        <dbReference type="ARBA" id="ARBA00023180"/>
    </source>
</evidence>
<dbReference type="Proteomes" id="UP000760494">
    <property type="component" value="Unassembled WGS sequence"/>
</dbReference>
<protein>
    <recommendedName>
        <fullName evidence="9">Major facilitator superfamily (MFS) profile domain-containing protein</fullName>
    </recommendedName>
</protein>
<dbReference type="NCBIfam" id="TIGR00879">
    <property type="entry name" value="SP"/>
    <property type="match status" value="1"/>
</dbReference>
<keyword evidence="3" id="KW-0813">Transport</keyword>
<dbReference type="InterPro" id="IPR036259">
    <property type="entry name" value="MFS_trans_sf"/>
</dbReference>
<gene>
    <name evidence="10" type="ORF">C2S_4083</name>
</gene>
<evidence type="ECO:0000256" key="5">
    <source>
        <dbReference type="ARBA" id="ARBA00022989"/>
    </source>
</evidence>
<dbReference type="AlphaFoldDB" id="A0A9Q9RCH1"/>
<feature type="transmembrane region" description="Helical" evidence="8">
    <location>
        <begin position="486"/>
        <end position="505"/>
    </location>
</feature>
<dbReference type="Pfam" id="PF00083">
    <property type="entry name" value="Sugar_tr"/>
    <property type="match status" value="2"/>
</dbReference>
<feature type="transmembrane region" description="Helical" evidence="8">
    <location>
        <begin position="127"/>
        <end position="147"/>
    </location>
</feature>
<comment type="caution">
    <text evidence="10">The sequence shown here is derived from an EMBL/GenBank/DDBJ whole genome shotgun (WGS) entry which is preliminary data.</text>
</comment>
<dbReference type="InterPro" id="IPR005828">
    <property type="entry name" value="MFS_sugar_transport-like"/>
</dbReference>
<dbReference type="PRINTS" id="PR00171">
    <property type="entry name" value="SUGRTRNSPORT"/>
</dbReference>
<keyword evidence="7" id="KW-0325">Glycoprotein</keyword>
<feature type="transmembrane region" description="Helical" evidence="8">
    <location>
        <begin position="153"/>
        <end position="171"/>
    </location>
</feature>
<feature type="domain" description="Major facilitator superfamily (MFS) profile" evidence="9">
    <location>
        <begin position="49"/>
        <end position="511"/>
    </location>
</feature>
<evidence type="ECO:0000256" key="3">
    <source>
        <dbReference type="ARBA" id="ARBA00022448"/>
    </source>
</evidence>
<feature type="transmembrane region" description="Helical" evidence="8">
    <location>
        <begin position="693"/>
        <end position="712"/>
    </location>
</feature>
<feature type="transmembrane region" description="Helical" evidence="8">
    <location>
        <begin position="96"/>
        <end position="115"/>
    </location>
</feature>
<name>A0A9Q9RCH1_FUSFU</name>
<dbReference type="FunFam" id="1.20.1250.20:FF:000078">
    <property type="entry name" value="MFS maltose transporter, putative"/>
    <property type="match status" value="1"/>
</dbReference>
<feature type="transmembrane region" description="Helical" evidence="8">
    <location>
        <begin position="421"/>
        <end position="438"/>
    </location>
</feature>
<feature type="transmembrane region" description="Helical" evidence="8">
    <location>
        <begin position="1031"/>
        <end position="1058"/>
    </location>
</feature>
<comment type="similarity">
    <text evidence="2">Belongs to the major facilitator superfamily. Sugar transporter (TC 2.A.1.1) family.</text>
</comment>
<dbReference type="PROSITE" id="PS50850">
    <property type="entry name" value="MFS"/>
    <property type="match status" value="2"/>
</dbReference>
<evidence type="ECO:0000256" key="8">
    <source>
        <dbReference type="SAM" id="Phobius"/>
    </source>
</evidence>
<dbReference type="GO" id="GO:0016020">
    <property type="term" value="C:membrane"/>
    <property type="evidence" value="ECO:0007669"/>
    <property type="project" value="UniProtKB-SubCell"/>
</dbReference>
<feature type="transmembrane region" description="Helical" evidence="8">
    <location>
        <begin position="630"/>
        <end position="646"/>
    </location>
</feature>
<dbReference type="EMBL" id="CABFJX010000046">
    <property type="protein sequence ID" value="VTT60380.1"/>
    <property type="molecule type" value="Genomic_DNA"/>
</dbReference>
<dbReference type="FunFam" id="1.20.1250.20:FF:000026">
    <property type="entry name" value="MFS quinate transporter QutD"/>
    <property type="match status" value="1"/>
</dbReference>
<evidence type="ECO:0000256" key="2">
    <source>
        <dbReference type="ARBA" id="ARBA00010992"/>
    </source>
</evidence>
<feature type="transmembrane region" description="Helical" evidence="8">
    <location>
        <begin position="1100"/>
        <end position="1121"/>
    </location>
</feature>
<evidence type="ECO:0000256" key="4">
    <source>
        <dbReference type="ARBA" id="ARBA00022692"/>
    </source>
</evidence>
<feature type="transmembrane region" description="Helical" evidence="8">
    <location>
        <begin position="719"/>
        <end position="743"/>
    </location>
</feature>
<dbReference type="PANTHER" id="PTHR48022:SF14">
    <property type="entry name" value="MAJOR FACILITATOR SUPERFAMILY (MFS) PROFILE DOMAIN-CONTAINING PROTEIN-RELATED"/>
    <property type="match status" value="1"/>
</dbReference>
<dbReference type="InterPro" id="IPR050360">
    <property type="entry name" value="MFS_Sugar_Transporters"/>
</dbReference>
<feature type="transmembrane region" description="Helical" evidence="8">
    <location>
        <begin position="388"/>
        <end position="409"/>
    </location>
</feature>
<evidence type="ECO:0000313" key="11">
    <source>
        <dbReference type="Proteomes" id="UP000760494"/>
    </source>
</evidence>
<feature type="transmembrane region" description="Helical" evidence="8">
    <location>
        <begin position="1003"/>
        <end position="1025"/>
    </location>
</feature>
<evidence type="ECO:0000313" key="10">
    <source>
        <dbReference type="EMBL" id="VTT60380.1"/>
    </source>
</evidence>
<feature type="transmembrane region" description="Helical" evidence="8">
    <location>
        <begin position="459"/>
        <end position="480"/>
    </location>
</feature>
<dbReference type="SUPFAM" id="SSF103473">
    <property type="entry name" value="MFS general substrate transporter"/>
    <property type="match status" value="2"/>
</dbReference>
<dbReference type="InterPro" id="IPR020846">
    <property type="entry name" value="MFS_dom"/>
</dbReference>
<evidence type="ECO:0000256" key="6">
    <source>
        <dbReference type="ARBA" id="ARBA00023136"/>
    </source>
</evidence>
<organism evidence="10 11">
    <name type="scientific">Fusarium fujikuroi</name>
    <name type="common">Bakanae and foot rot disease fungus</name>
    <name type="synonym">Gibberella fujikuroi</name>
    <dbReference type="NCBI Taxonomy" id="5127"/>
    <lineage>
        <taxon>Eukaryota</taxon>
        <taxon>Fungi</taxon>
        <taxon>Dikarya</taxon>
        <taxon>Ascomycota</taxon>
        <taxon>Pezizomycotina</taxon>
        <taxon>Sordariomycetes</taxon>
        <taxon>Hypocreomycetidae</taxon>
        <taxon>Hypocreales</taxon>
        <taxon>Nectriaceae</taxon>
        <taxon>Fusarium</taxon>
        <taxon>Fusarium fujikuroi species complex</taxon>
    </lineage>
</organism>
<proteinExistence type="inferred from homology"/>
<feature type="transmembrane region" description="Helical" evidence="8">
    <location>
        <begin position="183"/>
        <end position="202"/>
    </location>
</feature>
<feature type="transmembrane region" description="Helical" evidence="8">
    <location>
        <begin position="356"/>
        <end position="376"/>
    </location>
</feature>
<dbReference type="GO" id="GO:0005351">
    <property type="term" value="F:carbohydrate:proton symporter activity"/>
    <property type="evidence" value="ECO:0007669"/>
    <property type="project" value="TreeGrafter"/>
</dbReference>
<dbReference type="PANTHER" id="PTHR48022">
    <property type="entry name" value="PLASTIDIC GLUCOSE TRANSPORTER 4"/>
    <property type="match status" value="1"/>
</dbReference>
<dbReference type="InterPro" id="IPR003663">
    <property type="entry name" value="Sugar/inositol_transpt"/>
</dbReference>
<feature type="transmembrane region" description="Helical" evidence="8">
    <location>
        <begin position="1070"/>
        <end position="1088"/>
    </location>
</feature>
<feature type="transmembrane region" description="Helical" evidence="8">
    <location>
        <begin position="45"/>
        <end position="62"/>
    </location>
</feature>
<comment type="subcellular location">
    <subcellularLocation>
        <location evidence="1">Membrane</location>
        <topology evidence="1">Multi-pass membrane protein</topology>
    </subcellularLocation>
</comment>
<feature type="transmembrane region" description="Helical" evidence="8">
    <location>
        <begin position="214"/>
        <end position="234"/>
    </location>
</feature>
<keyword evidence="4 8" id="KW-0812">Transmembrane</keyword>
<feature type="transmembrane region" description="Helical" evidence="8">
    <location>
        <begin position="974"/>
        <end position="996"/>
    </location>
</feature>